<dbReference type="STRING" id="550983.A4R26_31210"/>
<protein>
    <submittedName>
        <fullName evidence="1">Uncharacterized protein</fullName>
    </submittedName>
</protein>
<evidence type="ECO:0000313" key="2">
    <source>
        <dbReference type="Proteomes" id="UP000192276"/>
    </source>
</evidence>
<comment type="caution">
    <text evidence="1">The sequence shown here is derived from an EMBL/GenBank/DDBJ whole genome shotgun (WGS) entry which is preliminary data.</text>
</comment>
<sequence length="69" mass="8147">MVMGVKKSILNLTLIKLTHLPERLQCILIDHNQMLPKKGKTGNNITLFLRILPESVRIWNNSRRIWNRQ</sequence>
<name>A0A1V9ERX0_9BACT</name>
<dbReference type="Proteomes" id="UP000192276">
    <property type="component" value="Unassembled WGS sequence"/>
</dbReference>
<proteinExistence type="predicted"/>
<evidence type="ECO:0000313" key="1">
    <source>
        <dbReference type="EMBL" id="OQP48913.1"/>
    </source>
</evidence>
<gene>
    <name evidence="1" type="ORF">A4R26_31210</name>
</gene>
<dbReference type="EMBL" id="LWBP01000231">
    <property type="protein sequence ID" value="OQP48913.1"/>
    <property type="molecule type" value="Genomic_DNA"/>
</dbReference>
<organism evidence="1 2">
    <name type="scientific">Niastella populi</name>
    <dbReference type="NCBI Taxonomy" id="550983"/>
    <lineage>
        <taxon>Bacteria</taxon>
        <taxon>Pseudomonadati</taxon>
        <taxon>Bacteroidota</taxon>
        <taxon>Chitinophagia</taxon>
        <taxon>Chitinophagales</taxon>
        <taxon>Chitinophagaceae</taxon>
        <taxon>Niastella</taxon>
    </lineage>
</organism>
<reference evidence="2" key="1">
    <citation type="submission" date="2016-04" db="EMBL/GenBank/DDBJ databases">
        <authorList>
            <person name="Chen L."/>
            <person name="Zhuang W."/>
            <person name="Wang G."/>
        </authorList>
    </citation>
    <scope>NUCLEOTIDE SEQUENCE [LARGE SCALE GENOMIC DNA]</scope>
    <source>
        <strain evidence="2">208</strain>
    </source>
</reference>
<accession>A0A1V9ERX0</accession>
<dbReference type="AlphaFoldDB" id="A0A1V9ERX0"/>
<keyword evidence="2" id="KW-1185">Reference proteome</keyword>